<feature type="region of interest" description="Disordered" evidence="1">
    <location>
        <begin position="52"/>
        <end position="91"/>
    </location>
</feature>
<dbReference type="Proteomes" id="UP000265520">
    <property type="component" value="Unassembled WGS sequence"/>
</dbReference>
<evidence type="ECO:0008006" key="4">
    <source>
        <dbReference type="Google" id="ProtNLM"/>
    </source>
</evidence>
<evidence type="ECO:0000313" key="3">
    <source>
        <dbReference type="Proteomes" id="UP000265520"/>
    </source>
</evidence>
<dbReference type="AlphaFoldDB" id="A0A392Q5F6"/>
<evidence type="ECO:0000313" key="2">
    <source>
        <dbReference type="EMBL" id="MCI19348.1"/>
    </source>
</evidence>
<accession>A0A392Q5F6</accession>
<dbReference type="SUPFAM" id="SSF54928">
    <property type="entry name" value="RNA-binding domain, RBD"/>
    <property type="match status" value="1"/>
</dbReference>
<dbReference type="InterPro" id="IPR012677">
    <property type="entry name" value="Nucleotide-bd_a/b_plait_sf"/>
</dbReference>
<dbReference type="EMBL" id="LXQA010114398">
    <property type="protein sequence ID" value="MCI19348.1"/>
    <property type="molecule type" value="Genomic_DNA"/>
</dbReference>
<comment type="caution">
    <text evidence="2">The sequence shown here is derived from an EMBL/GenBank/DDBJ whole genome shotgun (WGS) entry which is preliminary data.</text>
</comment>
<proteinExistence type="predicted"/>
<dbReference type="Gene3D" id="3.30.70.330">
    <property type="match status" value="1"/>
</dbReference>
<dbReference type="InterPro" id="IPR035979">
    <property type="entry name" value="RBD_domain_sf"/>
</dbReference>
<keyword evidence="3" id="KW-1185">Reference proteome</keyword>
<dbReference type="GO" id="GO:0003676">
    <property type="term" value="F:nucleic acid binding"/>
    <property type="evidence" value="ECO:0007669"/>
    <property type="project" value="InterPro"/>
</dbReference>
<evidence type="ECO:0000256" key="1">
    <source>
        <dbReference type="SAM" id="MobiDB-lite"/>
    </source>
</evidence>
<name>A0A392Q5F6_9FABA</name>
<sequence>MLEDVYVASKRNVHDEVYGFVKFTNVKNVNKLSKALNAVCFGNNRVQAKLASFDKSDKEEGRRPRTEKDETNAADGADTLTRPGKEGIDATEEVRVGEVLVRLGG</sequence>
<reference evidence="2 3" key="1">
    <citation type="journal article" date="2018" name="Front. Plant Sci.">
        <title>Red Clover (Trifolium pratense) and Zigzag Clover (T. medium) - A Picture of Genomic Similarities and Differences.</title>
        <authorList>
            <person name="Dluhosova J."/>
            <person name="Istvanek J."/>
            <person name="Nedelnik J."/>
            <person name="Repkova J."/>
        </authorList>
    </citation>
    <scope>NUCLEOTIDE SEQUENCE [LARGE SCALE GENOMIC DNA]</scope>
    <source>
        <strain evidence="3">cv. 10/8</strain>
        <tissue evidence="2">Leaf</tissue>
    </source>
</reference>
<organism evidence="2 3">
    <name type="scientific">Trifolium medium</name>
    <dbReference type="NCBI Taxonomy" id="97028"/>
    <lineage>
        <taxon>Eukaryota</taxon>
        <taxon>Viridiplantae</taxon>
        <taxon>Streptophyta</taxon>
        <taxon>Embryophyta</taxon>
        <taxon>Tracheophyta</taxon>
        <taxon>Spermatophyta</taxon>
        <taxon>Magnoliopsida</taxon>
        <taxon>eudicotyledons</taxon>
        <taxon>Gunneridae</taxon>
        <taxon>Pentapetalae</taxon>
        <taxon>rosids</taxon>
        <taxon>fabids</taxon>
        <taxon>Fabales</taxon>
        <taxon>Fabaceae</taxon>
        <taxon>Papilionoideae</taxon>
        <taxon>50 kb inversion clade</taxon>
        <taxon>NPAAA clade</taxon>
        <taxon>Hologalegina</taxon>
        <taxon>IRL clade</taxon>
        <taxon>Trifolieae</taxon>
        <taxon>Trifolium</taxon>
    </lineage>
</organism>
<feature type="compositionally biased region" description="Basic and acidic residues" evidence="1">
    <location>
        <begin position="52"/>
        <end position="71"/>
    </location>
</feature>
<protein>
    <recommendedName>
        <fullName evidence="4">RNA recognition motif</fullName>
    </recommendedName>
</protein>